<keyword evidence="1" id="KW-0805">Transcription regulation</keyword>
<accession>A0ABS8ZNK6</accession>
<dbReference type="PROSITE" id="PS01081">
    <property type="entry name" value="HTH_TETR_1"/>
    <property type="match status" value="1"/>
</dbReference>
<evidence type="ECO:0000256" key="2">
    <source>
        <dbReference type="ARBA" id="ARBA00023125"/>
    </source>
</evidence>
<organism evidence="6 7">
    <name type="scientific">Kibdelosporangium philippinense</name>
    <dbReference type="NCBI Taxonomy" id="211113"/>
    <lineage>
        <taxon>Bacteria</taxon>
        <taxon>Bacillati</taxon>
        <taxon>Actinomycetota</taxon>
        <taxon>Actinomycetes</taxon>
        <taxon>Pseudonocardiales</taxon>
        <taxon>Pseudonocardiaceae</taxon>
        <taxon>Kibdelosporangium</taxon>
    </lineage>
</organism>
<dbReference type="PRINTS" id="PR00455">
    <property type="entry name" value="HTHTETR"/>
</dbReference>
<protein>
    <submittedName>
        <fullName evidence="6">TetR/AcrR family transcriptional regulator</fullName>
    </submittedName>
</protein>
<evidence type="ECO:0000256" key="3">
    <source>
        <dbReference type="ARBA" id="ARBA00023163"/>
    </source>
</evidence>
<dbReference type="Pfam" id="PF00440">
    <property type="entry name" value="TetR_N"/>
    <property type="match status" value="1"/>
</dbReference>
<gene>
    <name evidence="6" type="ORF">LWC34_36170</name>
</gene>
<keyword evidence="3" id="KW-0804">Transcription</keyword>
<dbReference type="PANTHER" id="PTHR30055:SF234">
    <property type="entry name" value="HTH-TYPE TRANSCRIPTIONAL REGULATOR BETI"/>
    <property type="match status" value="1"/>
</dbReference>
<dbReference type="EMBL" id="JAJVCN010000003">
    <property type="protein sequence ID" value="MCE7008216.1"/>
    <property type="molecule type" value="Genomic_DNA"/>
</dbReference>
<feature type="DNA-binding region" description="H-T-H motif" evidence="4">
    <location>
        <begin position="35"/>
        <end position="54"/>
    </location>
</feature>
<keyword evidence="2 4" id="KW-0238">DNA-binding</keyword>
<name>A0ABS8ZNK6_9PSEU</name>
<evidence type="ECO:0000256" key="1">
    <source>
        <dbReference type="ARBA" id="ARBA00023015"/>
    </source>
</evidence>
<dbReference type="InterPro" id="IPR001647">
    <property type="entry name" value="HTH_TetR"/>
</dbReference>
<sequence>MQEPGLRERKKARTREAITEAAFALFEKAGFDSVTVADIAAAAEVSKPTLFAYFSTKEDLVLHRFLDSRGPAEVVRDNPGVPALTALHASFLDRLTDRDPLTGLNDTPSAITFHNLLYTTPSLMARLAFYMIDQEQRLVTELLASGQLTNNFSARLLAAELFGAQRILGTHNAMEIHAGATADEVHPAAVTRANAAFDFLTSGLVRLA</sequence>
<dbReference type="Gene3D" id="1.10.10.60">
    <property type="entry name" value="Homeodomain-like"/>
    <property type="match status" value="1"/>
</dbReference>
<comment type="caution">
    <text evidence="6">The sequence shown here is derived from an EMBL/GenBank/DDBJ whole genome shotgun (WGS) entry which is preliminary data.</text>
</comment>
<feature type="domain" description="HTH tetR-type" evidence="5">
    <location>
        <begin position="12"/>
        <end position="72"/>
    </location>
</feature>
<evidence type="ECO:0000256" key="4">
    <source>
        <dbReference type="PROSITE-ProRule" id="PRU00335"/>
    </source>
</evidence>
<reference evidence="6 7" key="1">
    <citation type="submission" date="2021-12" db="EMBL/GenBank/DDBJ databases">
        <title>Genome sequence of Kibdelosporangium philippinense ATCC 49844.</title>
        <authorList>
            <person name="Fedorov E.A."/>
            <person name="Omeragic M."/>
            <person name="Shalygina K.F."/>
            <person name="Maclea K.S."/>
        </authorList>
    </citation>
    <scope>NUCLEOTIDE SEQUENCE [LARGE SCALE GENOMIC DNA]</scope>
    <source>
        <strain evidence="6 7">ATCC 49844</strain>
    </source>
</reference>
<dbReference type="Gene3D" id="1.10.357.10">
    <property type="entry name" value="Tetracycline Repressor, domain 2"/>
    <property type="match status" value="1"/>
</dbReference>
<keyword evidence="7" id="KW-1185">Reference proteome</keyword>
<dbReference type="InterPro" id="IPR023772">
    <property type="entry name" value="DNA-bd_HTH_TetR-type_CS"/>
</dbReference>
<evidence type="ECO:0000313" key="6">
    <source>
        <dbReference type="EMBL" id="MCE7008216.1"/>
    </source>
</evidence>
<dbReference type="Proteomes" id="UP001521150">
    <property type="component" value="Unassembled WGS sequence"/>
</dbReference>
<dbReference type="PROSITE" id="PS50977">
    <property type="entry name" value="HTH_TETR_2"/>
    <property type="match status" value="1"/>
</dbReference>
<dbReference type="PANTHER" id="PTHR30055">
    <property type="entry name" value="HTH-TYPE TRANSCRIPTIONAL REGULATOR RUTR"/>
    <property type="match status" value="1"/>
</dbReference>
<dbReference type="RefSeq" id="WP_233729743.1">
    <property type="nucleotide sequence ID" value="NZ_JAJVCN010000003.1"/>
</dbReference>
<dbReference type="InterPro" id="IPR050109">
    <property type="entry name" value="HTH-type_TetR-like_transc_reg"/>
</dbReference>
<dbReference type="InterPro" id="IPR009057">
    <property type="entry name" value="Homeodomain-like_sf"/>
</dbReference>
<proteinExistence type="predicted"/>
<evidence type="ECO:0000313" key="7">
    <source>
        <dbReference type="Proteomes" id="UP001521150"/>
    </source>
</evidence>
<evidence type="ECO:0000259" key="5">
    <source>
        <dbReference type="PROSITE" id="PS50977"/>
    </source>
</evidence>
<dbReference type="SUPFAM" id="SSF46689">
    <property type="entry name" value="Homeodomain-like"/>
    <property type="match status" value="1"/>
</dbReference>